<proteinExistence type="predicted"/>
<dbReference type="SUPFAM" id="SSF56349">
    <property type="entry name" value="DNA breaking-rejoining enzymes"/>
    <property type="match status" value="1"/>
</dbReference>
<protein>
    <submittedName>
        <fullName evidence="3">Tyrosine-type recombinase/integrase</fullName>
    </submittedName>
</protein>
<dbReference type="InterPro" id="IPR011010">
    <property type="entry name" value="DNA_brk_join_enz"/>
</dbReference>
<gene>
    <name evidence="3" type="ORF">H0485_18165</name>
</gene>
<keyword evidence="1" id="KW-0233">DNA recombination</keyword>
<accession>A0ABS8CR91</accession>
<sequence length="164" mass="17834">MLRILFEHAIDKGWRPDNPAKGVSLLKADTEPREAWPENMIEAFRMNASGRTLLLFELALGTGQRIGDVLKMRWSDIDGDGINVVQGKTGARLWVPFTPHLKGVLAETTKLGATISAWGIGKPTSYRGAADLIMAVRRAIGAEKYDIHACASSPAGFMLGCNAR</sequence>
<evidence type="ECO:0000256" key="1">
    <source>
        <dbReference type="ARBA" id="ARBA00023172"/>
    </source>
</evidence>
<evidence type="ECO:0000313" key="3">
    <source>
        <dbReference type="EMBL" id="MCB5411917.1"/>
    </source>
</evidence>
<dbReference type="InterPro" id="IPR013762">
    <property type="entry name" value="Integrase-like_cat_sf"/>
</dbReference>
<keyword evidence="4" id="KW-1185">Reference proteome</keyword>
<dbReference type="EMBL" id="JACDXX010000023">
    <property type="protein sequence ID" value="MCB5411917.1"/>
    <property type="molecule type" value="Genomic_DNA"/>
</dbReference>
<name>A0ABS8CR91_9RHOB</name>
<comment type="caution">
    <text evidence="3">The sequence shown here is derived from an EMBL/GenBank/DDBJ whole genome shotgun (WGS) entry which is preliminary data.</text>
</comment>
<organism evidence="3 4">
    <name type="scientific">Pseudogemmobacter faecipullorum</name>
    <dbReference type="NCBI Taxonomy" id="2755041"/>
    <lineage>
        <taxon>Bacteria</taxon>
        <taxon>Pseudomonadati</taxon>
        <taxon>Pseudomonadota</taxon>
        <taxon>Alphaproteobacteria</taxon>
        <taxon>Rhodobacterales</taxon>
        <taxon>Paracoccaceae</taxon>
        <taxon>Pseudogemmobacter</taxon>
    </lineage>
</organism>
<evidence type="ECO:0000259" key="2">
    <source>
        <dbReference type="Pfam" id="PF00589"/>
    </source>
</evidence>
<dbReference type="Proteomes" id="UP001198571">
    <property type="component" value="Unassembled WGS sequence"/>
</dbReference>
<dbReference type="Gene3D" id="1.10.443.10">
    <property type="entry name" value="Intergrase catalytic core"/>
    <property type="match status" value="1"/>
</dbReference>
<feature type="domain" description="Tyr recombinase" evidence="2">
    <location>
        <begin position="47"/>
        <end position="110"/>
    </location>
</feature>
<dbReference type="Pfam" id="PF00589">
    <property type="entry name" value="Phage_integrase"/>
    <property type="match status" value="1"/>
</dbReference>
<evidence type="ECO:0000313" key="4">
    <source>
        <dbReference type="Proteomes" id="UP001198571"/>
    </source>
</evidence>
<reference evidence="3 4" key="1">
    <citation type="submission" date="2020-07" db="EMBL/GenBank/DDBJ databases">
        <title>Pseudogemmobacter sp. nov., isolated from poultry manure in Taiwan.</title>
        <authorList>
            <person name="Lin S.-Y."/>
            <person name="Tang Y.-S."/>
            <person name="Young C.-C."/>
        </authorList>
    </citation>
    <scope>NUCLEOTIDE SEQUENCE [LARGE SCALE GENOMIC DNA]</scope>
    <source>
        <strain evidence="3 4">CC-YST710</strain>
    </source>
</reference>
<dbReference type="InterPro" id="IPR002104">
    <property type="entry name" value="Integrase_catalytic"/>
</dbReference>